<dbReference type="AlphaFoldDB" id="A0A656HKD2"/>
<dbReference type="Proteomes" id="UP000005317">
    <property type="component" value="Unassembled WGS sequence"/>
</dbReference>
<dbReference type="EMBL" id="JH651384">
    <property type="protein sequence ID" value="EIJ35770.1"/>
    <property type="molecule type" value="Genomic_DNA"/>
</dbReference>
<protein>
    <submittedName>
        <fullName evidence="1">Uncharacterized protein</fullName>
    </submittedName>
</protein>
<proteinExistence type="predicted"/>
<organism evidence="1 2">
    <name type="scientific">Thiothrix nivea (strain ATCC 35100 / DSM 5205 / JP2)</name>
    <dbReference type="NCBI Taxonomy" id="870187"/>
    <lineage>
        <taxon>Bacteria</taxon>
        <taxon>Pseudomonadati</taxon>
        <taxon>Pseudomonadota</taxon>
        <taxon>Gammaproteobacteria</taxon>
        <taxon>Thiotrichales</taxon>
        <taxon>Thiotrichaceae</taxon>
        <taxon>Thiothrix</taxon>
    </lineage>
</organism>
<name>A0A656HKD2_THINJ</name>
<sequence>MFDASALVNPAVTNNVLDQQQTLPMPALQDVMKFDNLFGQGKSVADVAVTEDSSILQLQDIDDDGLASFSSSMMDEISTIDGSYGKLMSDFFNRPKFTDFLPDKGLEKANEMRTYPHVSPEAKDPAETYQNLADKTRQFNTAAIQYADNMTDWKVRSLAWFSGMKIVSHAVKQVSEGFKTLFRAAG</sequence>
<gene>
    <name evidence="1" type="ORF">Thini_3253</name>
</gene>
<reference evidence="2" key="1">
    <citation type="journal article" date="2011" name="Stand. Genomic Sci.">
        <title>Genome sequence of the filamentous, gliding Thiothrix nivea neotype strain (JP2(T)).</title>
        <authorList>
            <person name="Lapidus A."/>
            <person name="Nolan M."/>
            <person name="Lucas S."/>
            <person name="Glavina Del Rio T."/>
            <person name="Tice H."/>
            <person name="Cheng J.F."/>
            <person name="Tapia R."/>
            <person name="Han C."/>
            <person name="Goodwin L."/>
            <person name="Pitluck S."/>
            <person name="Liolios K."/>
            <person name="Pagani I."/>
            <person name="Ivanova N."/>
            <person name="Huntemann M."/>
            <person name="Mavromatis K."/>
            <person name="Mikhailova N."/>
            <person name="Pati A."/>
            <person name="Chen A."/>
            <person name="Palaniappan K."/>
            <person name="Land M."/>
            <person name="Brambilla E.M."/>
            <person name="Rohde M."/>
            <person name="Abt B."/>
            <person name="Verbarg S."/>
            <person name="Goker M."/>
            <person name="Bristow J."/>
            <person name="Eisen J.A."/>
            <person name="Markowitz V."/>
            <person name="Hugenholtz P."/>
            <person name="Kyrpides N.C."/>
            <person name="Klenk H.P."/>
            <person name="Woyke T."/>
        </authorList>
    </citation>
    <scope>NUCLEOTIDE SEQUENCE [LARGE SCALE GENOMIC DNA]</scope>
    <source>
        <strain evidence="2">ATCC 35100 / DSM 5205 / JP2</strain>
    </source>
</reference>
<evidence type="ECO:0000313" key="1">
    <source>
        <dbReference type="EMBL" id="EIJ35770.1"/>
    </source>
</evidence>
<dbReference type="OrthoDB" id="5625423at2"/>
<accession>A0A656HKD2</accession>
<dbReference type="RefSeq" id="WP_002709666.1">
    <property type="nucleotide sequence ID" value="NZ_JH651384.1"/>
</dbReference>
<keyword evidence="2" id="KW-1185">Reference proteome</keyword>
<evidence type="ECO:0000313" key="2">
    <source>
        <dbReference type="Proteomes" id="UP000005317"/>
    </source>
</evidence>